<organism evidence="1 2">
    <name type="scientific">Nonomuraea monospora</name>
    <dbReference type="NCBI Taxonomy" id="568818"/>
    <lineage>
        <taxon>Bacteria</taxon>
        <taxon>Bacillati</taxon>
        <taxon>Actinomycetota</taxon>
        <taxon>Actinomycetes</taxon>
        <taxon>Streptosporangiales</taxon>
        <taxon>Streptosporangiaceae</taxon>
        <taxon>Nonomuraea</taxon>
    </lineage>
</organism>
<sequence length="84" mass="9239">MIMSHLDRLRAVFRMALNLPADADVDGLEYRAIPQWDSLAHMALIAAMEDEFSIMIDTDEMIDMSSFAEASGLLEKHGIGAAAL</sequence>
<reference evidence="2" key="1">
    <citation type="journal article" date="2019" name="Int. J. Syst. Evol. Microbiol.">
        <title>The Global Catalogue of Microorganisms (GCM) 10K type strain sequencing project: providing services to taxonomists for standard genome sequencing and annotation.</title>
        <authorList>
            <consortium name="The Broad Institute Genomics Platform"/>
            <consortium name="The Broad Institute Genome Sequencing Center for Infectious Disease"/>
            <person name="Wu L."/>
            <person name="Ma J."/>
        </authorList>
    </citation>
    <scope>NUCLEOTIDE SEQUENCE [LARGE SCALE GENOMIC DNA]</scope>
    <source>
        <strain evidence="2">JCM 16114</strain>
    </source>
</reference>
<dbReference type="InterPro" id="IPR036736">
    <property type="entry name" value="ACP-like_sf"/>
</dbReference>
<protein>
    <recommendedName>
        <fullName evidence="3">Acyl carrier protein</fullName>
    </recommendedName>
</protein>
<dbReference type="Proteomes" id="UP001499843">
    <property type="component" value="Unassembled WGS sequence"/>
</dbReference>
<evidence type="ECO:0000313" key="2">
    <source>
        <dbReference type="Proteomes" id="UP001499843"/>
    </source>
</evidence>
<dbReference type="SUPFAM" id="SSF47336">
    <property type="entry name" value="ACP-like"/>
    <property type="match status" value="1"/>
</dbReference>
<name>A0ABP5PGM1_9ACTN</name>
<comment type="caution">
    <text evidence="1">The sequence shown here is derived from an EMBL/GenBank/DDBJ whole genome shotgun (WGS) entry which is preliminary data.</text>
</comment>
<proteinExistence type="predicted"/>
<accession>A0ABP5PGM1</accession>
<keyword evidence="2" id="KW-1185">Reference proteome</keyword>
<dbReference type="Gene3D" id="1.10.1200.10">
    <property type="entry name" value="ACP-like"/>
    <property type="match status" value="1"/>
</dbReference>
<evidence type="ECO:0000313" key="1">
    <source>
        <dbReference type="EMBL" id="GAA2210772.1"/>
    </source>
</evidence>
<dbReference type="EMBL" id="BAAAQX010000017">
    <property type="protein sequence ID" value="GAA2210772.1"/>
    <property type="molecule type" value="Genomic_DNA"/>
</dbReference>
<evidence type="ECO:0008006" key="3">
    <source>
        <dbReference type="Google" id="ProtNLM"/>
    </source>
</evidence>
<gene>
    <name evidence="1" type="ORF">GCM10009850_062310</name>
</gene>